<evidence type="ECO:0000256" key="23">
    <source>
        <dbReference type="SAM" id="Coils"/>
    </source>
</evidence>
<dbReference type="Gene3D" id="2.60.40.3770">
    <property type="match status" value="1"/>
</dbReference>
<evidence type="ECO:0000256" key="24">
    <source>
        <dbReference type="SAM" id="Phobius"/>
    </source>
</evidence>
<evidence type="ECO:0000256" key="6">
    <source>
        <dbReference type="ARBA" id="ARBA00022510"/>
    </source>
</evidence>
<sequence length="1320" mass="147989">MKILHLLTNIMYALGAYIITGWSMEGTTRVCLSNESPLEGIVYYWETERKRRGMESSSNLDCRVGEGELKRISNKTLIRLIEEVQLSTYELKVSCEKSSNDTGLSIDFNGLDDTEPGHHIVDCEKMRYVSDLGVTVGDGLAWDSRYNESYKQELLRKDEKLREFENELSHLKLTGIDDKNEIMSLIRENQMLQHRISNLTGSNENKNNSLRILKNELMQAESHRDNLEREILNHKDRHAKLEGDFIKLKSSMFSVQVVTTVLPLLSLVGTSLAATPIMLQNPYPHVKNRVGSGLYRFTENEDDPTCAKLDYGHACAGFDYMIRPDKYPFFNSHVMHHTPLEAYVDKILESSGESCEIAAGKDIKCLEQRKYMKGHCPNGINGVYFINDKGKLSHARCKAEDHEITEDCTFCRRMKKKNNKSVVMKTSVSLQDAFCQNNSESYTGPQIPFKGVCSIGSFEYKRCEQSTSNFMTIPFVVFKNKGKIYLEKLITKNIEVVESIPFICFTHKGQDNQEVEISSLKRVQMSECKNINNSKEKYCTGDHTFCEKYGCSGTYPEYKCIMAPGAGPVLVNILGNWVKPQCIGYETVLVKKEVKVKRVEAPTECETCIYNCEPDGLKITSTGFQITSGVSCSHGSCISQHQEPSTSIKIPYPGMFSAMGGHIGIHLSHTDDSLSLHMRAYCDPQDVCETHHCFFCVNGIVNYQCHSILSSLIVSILLSIIIYFVLIIIGKMLYFFKVIPKKLRSPFMWLALLFRWVIDLVRSTLSKLKTRLNRSIGWDGQDRGNELREVRVRRPIPRFAATLSIICLLTTGALACSETLISNSKQTKCVQSSDKVKCSVSATVTLKAGIIGAESCFILKGPMENQRKTIRIKTLSSELVCREGNSFWTSHYSPTCLSSRRCHLMSDCTGNRCQRWTDEEVSQEFKGVNDNMVMNENKCFEQCGAAGCGCFNINPSCLFVHSSFRSVRPEAIRVFSCADWVHRLSFLVYGPNREREEISLGSLGTKFLSWGTISLSLDAEGITGTNSISFLESSKGGFALHDEAFSEIPREGFLGEIRCSSESAAISAHSSCIRAPNLIKYKPMTDQIDCTASLVDPFAAFVKGSLPQVRNGMTFTSSKDKKTIQAFNSGSIKAMVTINLDDYEIEFLSDIAKCEATFVNLTGCYSCNYGARVCVRVKTDRDADFVATQVDQEFHLAFAVWNGVQDYCQTIHFNKPEIDSITKYSCGGEERMLHIKGLLISLGVQDLRNSTGGASIVVNPSDSSWSLTGWASGLISWLGGSWMAVLKIIGFLLLGFLCAFIMLSLIKFLGISYLRKKKLT</sequence>
<dbReference type="Gene3D" id="2.60.98.50">
    <property type="match status" value="3"/>
</dbReference>
<keyword evidence="23" id="KW-0175">Coiled coil</keyword>
<evidence type="ECO:0000256" key="8">
    <source>
        <dbReference type="ARBA" id="ARBA00022595"/>
    </source>
</evidence>
<keyword evidence="16 24" id="KW-0472">Membrane</keyword>
<keyword evidence="20" id="KW-1160">Virus entry into host cell</keyword>
<comment type="similarity">
    <text evidence="22">Belongs to the phlebovirus envelope glycoprotein family.</text>
</comment>
<evidence type="ECO:0000256" key="1">
    <source>
        <dbReference type="ARBA" id="ARBA00004244"/>
    </source>
</evidence>
<dbReference type="PIRSF" id="PIRSF003961">
    <property type="entry name" value="M_poly_PhleboV"/>
    <property type="match status" value="1"/>
</dbReference>
<evidence type="ECO:0000256" key="5">
    <source>
        <dbReference type="ARBA" id="ARBA00022506"/>
    </source>
</evidence>
<dbReference type="Proteomes" id="UP000202898">
    <property type="component" value="Genome"/>
</dbReference>
<keyword evidence="10" id="KW-0732">Signal</keyword>
<evidence type="ECO:0000313" key="29">
    <source>
        <dbReference type="EMBL" id="AEA30045.1"/>
    </source>
</evidence>
<evidence type="ECO:0000256" key="22">
    <source>
        <dbReference type="ARBA" id="ARBA00033745"/>
    </source>
</evidence>
<keyword evidence="8" id="KW-1162">Viral penetration into host cytoplasm</keyword>
<evidence type="ECO:0000256" key="18">
    <source>
        <dbReference type="ARBA" id="ARBA00023180"/>
    </source>
</evidence>
<dbReference type="GO" id="GO:0039654">
    <property type="term" value="P:fusion of virus membrane with host endosome membrane"/>
    <property type="evidence" value="ECO:0007669"/>
    <property type="project" value="UniProtKB-KW"/>
</dbReference>
<keyword evidence="12" id="KW-1040">Host Golgi apparatus</keyword>
<feature type="transmembrane region" description="Helical" evidence="24">
    <location>
        <begin position="712"/>
        <end position="735"/>
    </location>
</feature>
<keyword evidence="15 24" id="KW-1133">Transmembrane helix</keyword>
<keyword evidence="30" id="KW-1185">Reference proteome</keyword>
<dbReference type="GO" id="GO:0046718">
    <property type="term" value="P:symbiont entry into host cell"/>
    <property type="evidence" value="ECO:0007669"/>
    <property type="project" value="UniProtKB-KW"/>
</dbReference>
<evidence type="ECO:0000256" key="16">
    <source>
        <dbReference type="ARBA" id="ARBA00023136"/>
    </source>
</evidence>
<evidence type="ECO:0000256" key="15">
    <source>
        <dbReference type="ARBA" id="ARBA00022989"/>
    </source>
</evidence>
<keyword evidence="5" id="KW-1168">Fusion of virus membrane with host membrane</keyword>
<dbReference type="Pfam" id="PF07243">
    <property type="entry name" value="Phlebovirus_G1"/>
    <property type="match status" value="1"/>
</dbReference>
<evidence type="ECO:0000259" key="28">
    <source>
        <dbReference type="Pfam" id="PF19019"/>
    </source>
</evidence>
<dbReference type="InterPro" id="IPR043603">
    <property type="entry name" value="Phlebo_G2_C"/>
</dbReference>
<keyword evidence="7" id="KW-0945">Host-virus interaction</keyword>
<evidence type="ECO:0000256" key="13">
    <source>
        <dbReference type="ARBA" id="ARBA00022844"/>
    </source>
</evidence>
<dbReference type="KEGG" id="vg:10421733"/>
<evidence type="ECO:0000256" key="21">
    <source>
        <dbReference type="ARBA" id="ARBA00031199"/>
    </source>
</evidence>
<evidence type="ECO:0000256" key="3">
    <source>
        <dbReference type="ARBA" id="ARBA00004563"/>
    </source>
</evidence>
<evidence type="ECO:0000256" key="4">
    <source>
        <dbReference type="ARBA" id="ARBA00015294"/>
    </source>
</evidence>
<feature type="domain" description="Phlebovirus glycoprotein G2 fusion" evidence="26">
    <location>
        <begin position="816"/>
        <end position="1132"/>
    </location>
</feature>
<feature type="transmembrane region" description="Helical" evidence="24">
    <location>
        <begin position="1291"/>
        <end position="1314"/>
    </location>
</feature>
<reference evidence="29 30" key="1">
    <citation type="journal article" date="2011" name="J. Virol.">
        <title>Characterization of the Candiru antigenic complex (Bunyaviridae: Phlebovirus), a highly diverse and reassorting group of viruses affecting humans in tropical America.</title>
        <authorList>
            <person name="Palacios G."/>
            <person name="Tesh R."/>
            <person name="Travassos da Rosa A."/>
            <person name="Savji N."/>
            <person name="Sze W."/>
            <person name="Jain K."/>
            <person name="Serge R."/>
            <person name="Guzman H."/>
            <person name="Guevara C."/>
            <person name="Nunes M.R."/>
            <person name="Nunes-Neto J.P."/>
            <person name="Kochel T."/>
            <person name="Hutchison S."/>
            <person name="Vasconcelos P.F."/>
            <person name="Lipkin W.I."/>
        </authorList>
    </citation>
    <scope>NUCLEOTIDE SEQUENCE [LARGE SCALE GENOMIC DNA]</scope>
</reference>
<dbReference type="InterPro" id="IPR009878">
    <property type="entry name" value="Phlebovirus_G2_fusion"/>
</dbReference>
<keyword evidence="13" id="KW-0946">Virion</keyword>
<evidence type="ECO:0000256" key="12">
    <source>
        <dbReference type="ARBA" id="ARBA00022812"/>
    </source>
</evidence>
<dbReference type="GO" id="GO:0016020">
    <property type="term" value="C:membrane"/>
    <property type="evidence" value="ECO:0007669"/>
    <property type="project" value="InterPro"/>
</dbReference>
<dbReference type="GO" id="GO:0044178">
    <property type="term" value="C:host cell Golgi membrane"/>
    <property type="evidence" value="ECO:0007669"/>
    <property type="project" value="UniProtKB-SubCell"/>
</dbReference>
<dbReference type="InterPro" id="IPR010826">
    <property type="entry name" value="Phlebovirus_G1"/>
</dbReference>
<keyword evidence="18" id="KW-0325">Glycoprotein</keyword>
<evidence type="ECO:0000259" key="27">
    <source>
        <dbReference type="Pfam" id="PF07246"/>
    </source>
</evidence>
<feature type="domain" description="Phlebovirus nonstructural NS-M" evidence="27">
    <location>
        <begin position="3"/>
        <end position="267"/>
    </location>
</feature>
<evidence type="ECO:0000256" key="2">
    <source>
        <dbReference type="ARBA" id="ARBA00004482"/>
    </source>
</evidence>
<evidence type="ECO:0000256" key="19">
    <source>
        <dbReference type="ARBA" id="ARBA00023184"/>
    </source>
</evidence>
<dbReference type="GO" id="GO:0044167">
    <property type="term" value="C:host cell endoplasmic reticulum membrane"/>
    <property type="evidence" value="ECO:0007669"/>
    <property type="project" value="UniProtKB-SubCell"/>
</dbReference>
<dbReference type="Pfam" id="PF07245">
    <property type="entry name" value="Phlebovirus_G2"/>
    <property type="match status" value="1"/>
</dbReference>
<keyword evidence="14" id="KW-1043">Host membrane</keyword>
<dbReference type="GO" id="GO:0055036">
    <property type="term" value="C:virion membrane"/>
    <property type="evidence" value="ECO:0007669"/>
    <property type="project" value="UniProtKB-SubCell"/>
</dbReference>
<dbReference type="GeneID" id="10421733"/>
<dbReference type="RefSeq" id="YP_004347992.1">
    <property type="nucleotide sequence ID" value="NC_015373.1"/>
</dbReference>
<feature type="transmembrane region" description="Helical" evidence="24">
    <location>
        <begin position="796"/>
        <end position="816"/>
    </location>
</feature>
<evidence type="ECO:0000256" key="20">
    <source>
        <dbReference type="ARBA" id="ARBA00023296"/>
    </source>
</evidence>
<dbReference type="InterPro" id="IPR016404">
    <property type="entry name" value="M_polyprot_prcur_phlebovir"/>
</dbReference>
<feature type="domain" description="Phlebovirus glycoprotein G2 C-terminal" evidence="28">
    <location>
        <begin position="1153"/>
        <end position="1313"/>
    </location>
</feature>
<name>F2W3Q1_9VIRU</name>
<keyword evidence="19" id="KW-1038">Host endoplasmic reticulum</keyword>
<evidence type="ECO:0000256" key="17">
    <source>
        <dbReference type="ARBA" id="ARBA00023157"/>
    </source>
</evidence>
<evidence type="ECO:0000256" key="9">
    <source>
        <dbReference type="ARBA" id="ARBA00022692"/>
    </source>
</evidence>
<dbReference type="Pfam" id="PF19019">
    <property type="entry name" value="Phlebo_G2_C"/>
    <property type="match status" value="1"/>
</dbReference>
<keyword evidence="17" id="KW-1015">Disulfide bond</keyword>
<proteinExistence type="inferred from homology"/>
<dbReference type="InterPro" id="IPR009879">
    <property type="entry name" value="Phlebovirus_NSM"/>
</dbReference>
<feature type="domain" description="Phlebovirus glycoprotein G1" evidence="25">
    <location>
        <begin position="284"/>
        <end position="811"/>
    </location>
</feature>
<dbReference type="GO" id="GO:0019062">
    <property type="term" value="P:virion attachment to host cell"/>
    <property type="evidence" value="ECO:0007669"/>
    <property type="project" value="UniProtKB-KW"/>
</dbReference>
<organism evidence="29 30">
    <name type="scientific">Chandiru virus</name>
    <dbReference type="NCBI Taxonomy" id="629725"/>
    <lineage>
        <taxon>Viruses</taxon>
        <taxon>Riboviria</taxon>
        <taxon>Orthornavirae</taxon>
        <taxon>Negarnaviricota</taxon>
        <taxon>Polyploviricotina</taxon>
        <taxon>Bunyaviricetes</taxon>
        <taxon>Hareavirales</taxon>
        <taxon>Phenuiviridae</taxon>
        <taxon>Phlebovirus</taxon>
        <taxon>Phlebovirus candiruense</taxon>
    </lineage>
</organism>
<evidence type="ECO:0000256" key="7">
    <source>
        <dbReference type="ARBA" id="ARBA00022581"/>
    </source>
</evidence>
<accession>F2W3Q1</accession>
<evidence type="ECO:0000313" key="30">
    <source>
        <dbReference type="Proteomes" id="UP000202898"/>
    </source>
</evidence>
<keyword evidence="11" id="KW-1161">Viral attachment to host cell</keyword>
<comment type="subcellular location">
    <subcellularLocation>
        <location evidence="1">Host Golgi apparatus membrane</location>
        <topology evidence="1">Single-pass type I membrane protein</topology>
    </subcellularLocation>
    <subcellularLocation>
        <location evidence="2">Host endoplasmic reticulum membrane</location>
        <topology evidence="2">Single-pass type I membrane protein</topology>
    </subcellularLocation>
    <subcellularLocation>
        <location evidence="3">Virion membrane</location>
        <topology evidence="3">Single-pass type I membrane protein</topology>
    </subcellularLocation>
</comment>
<evidence type="ECO:0000256" key="11">
    <source>
        <dbReference type="ARBA" id="ARBA00022804"/>
    </source>
</evidence>
<evidence type="ECO:0000256" key="14">
    <source>
        <dbReference type="ARBA" id="ARBA00022870"/>
    </source>
</evidence>
<protein>
    <recommendedName>
        <fullName evidence="4">Envelopment polyprotein</fullName>
    </recommendedName>
    <alternativeName>
        <fullName evidence="21">M polyprotein</fullName>
    </alternativeName>
</protein>
<keyword evidence="6" id="KW-1170">Fusion of virus membrane with host endosomal membrane</keyword>
<evidence type="ECO:0000259" key="25">
    <source>
        <dbReference type="Pfam" id="PF07243"/>
    </source>
</evidence>
<dbReference type="Pfam" id="PF07246">
    <property type="entry name" value="Phlebovirus_NSM"/>
    <property type="match status" value="1"/>
</dbReference>
<evidence type="ECO:0000259" key="26">
    <source>
        <dbReference type="Pfam" id="PF07245"/>
    </source>
</evidence>
<keyword evidence="9 24" id="KW-0812">Transmembrane</keyword>
<dbReference type="EMBL" id="HM119408">
    <property type="protein sequence ID" value="AEA30045.1"/>
    <property type="molecule type" value="Genomic_RNA"/>
</dbReference>
<feature type="coiled-coil region" evidence="23">
    <location>
        <begin position="147"/>
        <end position="244"/>
    </location>
</feature>
<evidence type="ECO:0000256" key="10">
    <source>
        <dbReference type="ARBA" id="ARBA00022729"/>
    </source>
</evidence>